<name>A0A336MYA9_CULSO</name>
<evidence type="ECO:0000256" key="1">
    <source>
        <dbReference type="SAM" id="MobiDB-lite"/>
    </source>
</evidence>
<accession>A0A336MYA9</accession>
<sequence length="215" mass="24496">MNTPTSRRPTGKIGSPVTPSNTLLTQSPLTSSRFYSSPTPSGSTSDRLDFILKQIITWHEKWQTAHRRGISLCSSIEVIKRRAIDLKEKDKNTDLYPIEELQGHCNNLSIIMTILEDVISNTKVYVKQLETFNALEEGKSNVIFKTWDIGKFVEVAHVLLNAYEKEFQIKTIVKENIAHGTTKSELAWHSSVWQYPAYVNSDVELLLKFLKVEIT</sequence>
<dbReference type="EMBL" id="UFQS01002827">
    <property type="protein sequence ID" value="SSX14714.1"/>
    <property type="molecule type" value="Genomic_DNA"/>
</dbReference>
<protein>
    <submittedName>
        <fullName evidence="3">CSON007477 protein</fullName>
    </submittedName>
</protein>
<organism evidence="3">
    <name type="scientific">Culicoides sonorensis</name>
    <name type="common">Biting midge</name>
    <dbReference type="NCBI Taxonomy" id="179676"/>
    <lineage>
        <taxon>Eukaryota</taxon>
        <taxon>Metazoa</taxon>
        <taxon>Ecdysozoa</taxon>
        <taxon>Arthropoda</taxon>
        <taxon>Hexapoda</taxon>
        <taxon>Insecta</taxon>
        <taxon>Pterygota</taxon>
        <taxon>Neoptera</taxon>
        <taxon>Endopterygota</taxon>
        <taxon>Diptera</taxon>
        <taxon>Nematocera</taxon>
        <taxon>Chironomoidea</taxon>
        <taxon>Ceratopogonidae</taxon>
        <taxon>Ceratopogoninae</taxon>
        <taxon>Culicoides</taxon>
        <taxon>Monoculicoides</taxon>
    </lineage>
</organism>
<reference evidence="2" key="1">
    <citation type="submission" date="2018-04" db="EMBL/GenBank/DDBJ databases">
        <authorList>
            <person name="Go L.Y."/>
            <person name="Mitchell J.A."/>
        </authorList>
    </citation>
    <scope>NUCLEOTIDE SEQUENCE</scope>
    <source>
        <tissue evidence="2">Whole organism</tissue>
    </source>
</reference>
<gene>
    <name evidence="3" type="primary">CSON007477</name>
</gene>
<evidence type="ECO:0000313" key="2">
    <source>
        <dbReference type="EMBL" id="SSX14714.1"/>
    </source>
</evidence>
<dbReference type="OMA" id="WQLTTQK"/>
<dbReference type="VEuPathDB" id="VectorBase:CSON007477"/>
<proteinExistence type="predicted"/>
<dbReference type="AlphaFoldDB" id="A0A336MYA9"/>
<reference evidence="3" key="2">
    <citation type="submission" date="2018-07" db="EMBL/GenBank/DDBJ databases">
        <authorList>
            <person name="Quirk P.G."/>
            <person name="Krulwich T.A."/>
        </authorList>
    </citation>
    <scope>NUCLEOTIDE SEQUENCE</scope>
</reference>
<feature type="region of interest" description="Disordered" evidence="1">
    <location>
        <begin position="1"/>
        <end position="22"/>
    </location>
</feature>
<evidence type="ECO:0000313" key="3">
    <source>
        <dbReference type="EMBL" id="SSX34109.1"/>
    </source>
</evidence>
<dbReference type="EMBL" id="UFQT01002827">
    <property type="protein sequence ID" value="SSX34109.1"/>
    <property type="molecule type" value="Genomic_DNA"/>
</dbReference>